<evidence type="ECO:0000313" key="2">
    <source>
        <dbReference type="Proteomes" id="UP001172083"/>
    </source>
</evidence>
<gene>
    <name evidence="1" type="ORF">QQ020_21885</name>
</gene>
<accession>A0ABT8LDB8</accession>
<comment type="caution">
    <text evidence="1">The sequence shown here is derived from an EMBL/GenBank/DDBJ whole genome shotgun (WGS) entry which is preliminary data.</text>
</comment>
<dbReference type="Proteomes" id="UP001172083">
    <property type="component" value="Unassembled WGS sequence"/>
</dbReference>
<keyword evidence="2" id="KW-1185">Reference proteome</keyword>
<protein>
    <submittedName>
        <fullName evidence="1">Uncharacterized protein</fullName>
    </submittedName>
</protein>
<dbReference type="RefSeq" id="WP_346760084.1">
    <property type="nucleotide sequence ID" value="NZ_JAUJEB010000005.1"/>
</dbReference>
<organism evidence="1 2">
    <name type="scientific">Agaribacillus aureus</name>
    <dbReference type="NCBI Taxonomy" id="3051825"/>
    <lineage>
        <taxon>Bacteria</taxon>
        <taxon>Pseudomonadati</taxon>
        <taxon>Bacteroidota</taxon>
        <taxon>Cytophagia</taxon>
        <taxon>Cytophagales</taxon>
        <taxon>Splendidivirgaceae</taxon>
        <taxon>Agaribacillus</taxon>
    </lineage>
</organism>
<proteinExistence type="predicted"/>
<sequence length="97" mass="11163">MNPQKQFELIRGVFESFEAKEVLLCLIDGKIKFHNHKIFSEEERFGVKNANSIQRIKELSEAREQVLKLLDDCESNGTKLSIHSQIFVELLAESEVA</sequence>
<name>A0ABT8LDB8_9BACT</name>
<evidence type="ECO:0000313" key="1">
    <source>
        <dbReference type="EMBL" id="MDN5214745.1"/>
    </source>
</evidence>
<dbReference type="EMBL" id="JAUJEB010000005">
    <property type="protein sequence ID" value="MDN5214745.1"/>
    <property type="molecule type" value="Genomic_DNA"/>
</dbReference>
<reference evidence="1" key="1">
    <citation type="submission" date="2023-06" db="EMBL/GenBank/DDBJ databases">
        <title>Genomic of Agaribacillus aureum.</title>
        <authorList>
            <person name="Wang G."/>
        </authorList>
    </citation>
    <scope>NUCLEOTIDE SEQUENCE</scope>
    <source>
        <strain evidence="1">BMA12</strain>
    </source>
</reference>